<evidence type="ECO:0000313" key="3">
    <source>
        <dbReference type="Proteomes" id="UP000236291"/>
    </source>
</evidence>
<dbReference type="Pfam" id="PF09797">
    <property type="entry name" value="NatB_MDM20"/>
    <property type="match status" value="1"/>
</dbReference>
<dbReference type="STRING" id="57577.A0A2K3NMP1"/>
<dbReference type="Proteomes" id="UP000236291">
    <property type="component" value="Unassembled WGS sequence"/>
</dbReference>
<name>A0A2K3NMP1_TRIPR</name>
<dbReference type="PANTHER" id="PTHR22767">
    <property type="entry name" value="N-TERMINAL ACETYLTRANSFERASE-RELATED"/>
    <property type="match status" value="1"/>
</dbReference>
<accession>A0A2K3NMP1</accession>
<comment type="similarity">
    <text evidence="1">Belongs to the MDM20/NAA25 family.</text>
</comment>
<reference evidence="2 3" key="1">
    <citation type="journal article" date="2014" name="Am. J. Bot.">
        <title>Genome assembly and annotation for red clover (Trifolium pratense; Fabaceae).</title>
        <authorList>
            <person name="Istvanek J."/>
            <person name="Jaros M."/>
            <person name="Krenek A."/>
            <person name="Repkova J."/>
        </authorList>
    </citation>
    <scope>NUCLEOTIDE SEQUENCE [LARGE SCALE GENOMIC DNA]</scope>
    <source>
        <strain evidence="3">cv. Tatra</strain>
        <tissue evidence="2">Young leaves</tissue>
    </source>
</reference>
<gene>
    <name evidence="2" type="ORF">L195_g000723</name>
</gene>
<comment type="caution">
    <text evidence="2">The sequence shown here is derived from an EMBL/GenBank/DDBJ whole genome shotgun (WGS) entry which is preliminary data.</text>
</comment>
<organism evidence="2 3">
    <name type="scientific">Trifolium pratense</name>
    <name type="common">Red clover</name>
    <dbReference type="NCBI Taxonomy" id="57577"/>
    <lineage>
        <taxon>Eukaryota</taxon>
        <taxon>Viridiplantae</taxon>
        <taxon>Streptophyta</taxon>
        <taxon>Embryophyta</taxon>
        <taxon>Tracheophyta</taxon>
        <taxon>Spermatophyta</taxon>
        <taxon>Magnoliopsida</taxon>
        <taxon>eudicotyledons</taxon>
        <taxon>Gunneridae</taxon>
        <taxon>Pentapetalae</taxon>
        <taxon>rosids</taxon>
        <taxon>fabids</taxon>
        <taxon>Fabales</taxon>
        <taxon>Fabaceae</taxon>
        <taxon>Papilionoideae</taxon>
        <taxon>50 kb inversion clade</taxon>
        <taxon>NPAAA clade</taxon>
        <taxon>Hologalegina</taxon>
        <taxon>IRL clade</taxon>
        <taxon>Trifolieae</taxon>
        <taxon>Trifolium</taxon>
    </lineage>
</organism>
<dbReference type="ExpressionAtlas" id="A0A2K3NMP1">
    <property type="expression patterns" value="baseline"/>
</dbReference>
<proteinExistence type="inferred from homology"/>
<protein>
    <submittedName>
        <fullName evidence="2">Phagocyte signaling-impaired-like protein</fullName>
    </submittedName>
</protein>
<dbReference type="AlphaFoldDB" id="A0A2K3NMP1"/>
<reference evidence="2 3" key="2">
    <citation type="journal article" date="2017" name="Front. Plant Sci.">
        <title>Gene Classification and Mining of Molecular Markers Useful in Red Clover (Trifolium pratense) Breeding.</title>
        <authorList>
            <person name="Istvanek J."/>
            <person name="Dluhosova J."/>
            <person name="Dluhos P."/>
            <person name="Patkova L."/>
            <person name="Nedelnik J."/>
            <person name="Repkova J."/>
        </authorList>
    </citation>
    <scope>NUCLEOTIDE SEQUENCE [LARGE SCALE GENOMIC DNA]</scope>
    <source>
        <strain evidence="3">cv. Tatra</strain>
        <tissue evidence="2">Young leaves</tissue>
    </source>
</reference>
<evidence type="ECO:0000313" key="2">
    <source>
        <dbReference type="EMBL" id="PNY04306.1"/>
    </source>
</evidence>
<sequence length="401" mass="45068">MELMMGLFNCYVREYSFVKQQQTAIKMYKLAGEEKYLLWSVCSIQLQVLCGNGGDKLLVLAEGLLKKHVGSHSLHEPEALMVYISILEQQAKFGDALEILSGKLGSLLMIKVDKLRMQMLKYIQSMLVGVQSIVNSDTAPVKRHCTVALLKSSMGFQVDGRKKHRGGDDYSNLRCNTSFVKALRVLAYYSIGNGRLLALAGDYTAAADIFHKILESCPDDWESFLHYLGCLLEDGSIWFDEAVNDPVHPPKFVSCKVSHLSDEQFDCQISIASTFIRKLQTDTVDNSIRCPYLATIEIERRRHLRGKGNDNDLMDGIVQYFCRFGHLACFTSDVEMFVEVFTTDKKAELLEKLMKNNDTLSASPTKTLGLSISLFKIKQQLLLGDMFKSSENGGSHNVHCI</sequence>
<dbReference type="GO" id="GO:0031416">
    <property type="term" value="C:NatB complex"/>
    <property type="evidence" value="ECO:0007669"/>
    <property type="project" value="TreeGrafter"/>
</dbReference>
<dbReference type="PANTHER" id="PTHR22767:SF3">
    <property type="entry name" value="N-ALPHA-ACETYLTRANSFERASE 25, NATB AUXILIARY SUBUNIT"/>
    <property type="match status" value="1"/>
</dbReference>
<evidence type="ECO:0000256" key="1">
    <source>
        <dbReference type="ARBA" id="ARBA00006298"/>
    </source>
</evidence>
<dbReference type="InterPro" id="IPR019183">
    <property type="entry name" value="NAA25_NatB_aux_su"/>
</dbReference>
<dbReference type="EMBL" id="ASHM01000267">
    <property type="protein sequence ID" value="PNY04306.1"/>
    <property type="molecule type" value="Genomic_DNA"/>
</dbReference>